<gene>
    <name evidence="1" type="ORF">BBK82_32040</name>
</gene>
<organism evidence="1 2">
    <name type="scientific">Lentzea guizhouensis</name>
    <dbReference type="NCBI Taxonomy" id="1586287"/>
    <lineage>
        <taxon>Bacteria</taxon>
        <taxon>Bacillati</taxon>
        <taxon>Actinomycetota</taxon>
        <taxon>Actinomycetes</taxon>
        <taxon>Pseudonocardiales</taxon>
        <taxon>Pseudonocardiaceae</taxon>
        <taxon>Lentzea</taxon>
    </lineage>
</organism>
<dbReference type="EMBL" id="CP016793">
    <property type="protein sequence ID" value="ANZ39989.1"/>
    <property type="molecule type" value="Genomic_DNA"/>
</dbReference>
<dbReference type="OrthoDB" id="5513015at2"/>
<evidence type="ECO:0000313" key="1">
    <source>
        <dbReference type="EMBL" id="ANZ39989.1"/>
    </source>
</evidence>
<accession>A0A1B2HQI7</accession>
<keyword evidence="2" id="KW-1185">Reference proteome</keyword>
<dbReference type="KEGG" id="led:BBK82_32040"/>
<evidence type="ECO:0000313" key="2">
    <source>
        <dbReference type="Proteomes" id="UP000093053"/>
    </source>
</evidence>
<dbReference type="InterPro" id="IPR004260">
    <property type="entry name" value="Pyr-dimer_DNA_glycosylase"/>
</dbReference>
<protein>
    <submittedName>
        <fullName evidence="1">Cytoplasmic protein</fullName>
    </submittedName>
</protein>
<dbReference type="Pfam" id="PF03013">
    <property type="entry name" value="Pyr_excise"/>
    <property type="match status" value="1"/>
</dbReference>
<name>A0A1B2HQI7_9PSEU</name>
<reference evidence="1 2" key="1">
    <citation type="submission" date="2016-07" db="EMBL/GenBank/DDBJ databases">
        <title>Complete genome sequence of the Lentzea guizhouensis DHS C013.</title>
        <authorList>
            <person name="Cao C."/>
        </authorList>
    </citation>
    <scope>NUCLEOTIDE SEQUENCE [LARGE SCALE GENOMIC DNA]</scope>
    <source>
        <strain evidence="1 2">DHS C013</strain>
    </source>
</reference>
<proteinExistence type="predicted"/>
<dbReference type="AlphaFoldDB" id="A0A1B2HQI7"/>
<dbReference type="NCBIfam" id="NF038085">
    <property type="entry name" value="MSMEG_6728_fam"/>
    <property type="match status" value="1"/>
</dbReference>
<dbReference type="STRING" id="1586287.BBK82_32040"/>
<dbReference type="RefSeq" id="WP_065918330.1">
    <property type="nucleotide sequence ID" value="NZ_CP016793.1"/>
</dbReference>
<sequence>MQTFLPYPDFVITARVLDQRRLGKQRVETLQVQRALVVPGHGWRHHPAVKMWAGYEEALVRYGVEICAQWRAGGYQDTCEATMRADLSQAREITVVRTQEELAAAGDLPAWLGDEEVHRSHRSALVRKDPEFYRRFFPDVPDDLPYVWPRSDREVRV</sequence>
<dbReference type="Proteomes" id="UP000093053">
    <property type="component" value="Chromosome"/>
</dbReference>